<sequence>MNKLNFSSLVLFLIFAVLFLLMGSGFAFWSLGKIVIIVMVLLPIIGVILAIKGSGWSKWLLFLLNVVALGSMVYIFLHAFGIL</sequence>
<keyword evidence="1" id="KW-0812">Transmembrane</keyword>
<dbReference type="KEGG" id="vil:CFK37_06360"/>
<gene>
    <name evidence="2" type="ORF">CFK37_06360</name>
</gene>
<keyword evidence="3" id="KW-1185">Reference proteome</keyword>
<feature type="transmembrane region" description="Helical" evidence="1">
    <location>
        <begin position="34"/>
        <end position="52"/>
    </location>
</feature>
<evidence type="ECO:0000256" key="1">
    <source>
        <dbReference type="SAM" id="Phobius"/>
    </source>
</evidence>
<keyword evidence="1" id="KW-1133">Transmembrane helix</keyword>
<accession>A0A220U197</accession>
<dbReference type="Proteomes" id="UP000198312">
    <property type="component" value="Chromosome"/>
</dbReference>
<proteinExistence type="predicted"/>
<organism evidence="2 3">
    <name type="scientific">Virgibacillus phasianinus</name>
    <dbReference type="NCBI Taxonomy" id="2017483"/>
    <lineage>
        <taxon>Bacteria</taxon>
        <taxon>Bacillati</taxon>
        <taxon>Bacillota</taxon>
        <taxon>Bacilli</taxon>
        <taxon>Bacillales</taxon>
        <taxon>Bacillaceae</taxon>
        <taxon>Virgibacillus</taxon>
    </lineage>
</organism>
<feature type="transmembrane region" description="Helical" evidence="1">
    <location>
        <begin position="59"/>
        <end position="80"/>
    </location>
</feature>
<dbReference type="EMBL" id="CP022315">
    <property type="protein sequence ID" value="ASK61805.1"/>
    <property type="molecule type" value="Genomic_DNA"/>
</dbReference>
<evidence type="ECO:0000313" key="3">
    <source>
        <dbReference type="Proteomes" id="UP000198312"/>
    </source>
</evidence>
<keyword evidence="1" id="KW-0472">Membrane</keyword>
<dbReference type="RefSeq" id="WP_089061065.1">
    <property type="nucleotide sequence ID" value="NZ_CP022315.1"/>
</dbReference>
<protein>
    <submittedName>
        <fullName evidence="2">Uncharacterized protein</fullName>
    </submittedName>
</protein>
<dbReference type="AlphaFoldDB" id="A0A220U197"/>
<reference evidence="2 3" key="1">
    <citation type="submission" date="2017-07" db="EMBL/GenBank/DDBJ databases">
        <title>Virgibacillus sp. LM2416.</title>
        <authorList>
            <person name="Tak E.J."/>
            <person name="Bae J.-W."/>
        </authorList>
    </citation>
    <scope>NUCLEOTIDE SEQUENCE [LARGE SCALE GENOMIC DNA]</scope>
    <source>
        <strain evidence="2 3">LM2416</strain>
    </source>
</reference>
<name>A0A220U197_9BACI</name>
<evidence type="ECO:0000313" key="2">
    <source>
        <dbReference type="EMBL" id="ASK61805.1"/>
    </source>
</evidence>
<feature type="transmembrane region" description="Helical" evidence="1">
    <location>
        <begin position="9"/>
        <end position="28"/>
    </location>
</feature>